<protein>
    <submittedName>
        <fullName evidence="2">ABC transporter ATP-binding protein</fullName>
    </submittedName>
</protein>
<keyword evidence="3" id="KW-1185">Reference proteome</keyword>
<feature type="domain" description="DUF4435" evidence="1">
    <location>
        <begin position="28"/>
        <end position="269"/>
    </location>
</feature>
<evidence type="ECO:0000259" key="1">
    <source>
        <dbReference type="Pfam" id="PF14491"/>
    </source>
</evidence>
<accession>A0A0D0I332</accession>
<organism evidence="2 3">
    <name type="scientific">Prevotella pectinovora</name>
    <dbReference type="NCBI Taxonomy" id="1602169"/>
    <lineage>
        <taxon>Bacteria</taxon>
        <taxon>Pseudomonadati</taxon>
        <taxon>Bacteroidota</taxon>
        <taxon>Bacteroidia</taxon>
        <taxon>Bacteroidales</taxon>
        <taxon>Prevotellaceae</taxon>
        <taxon>Prevotella</taxon>
    </lineage>
</organism>
<dbReference type="RefSeq" id="WP_042520105.1">
    <property type="nucleotide sequence ID" value="NZ_JAXJLY010000051.1"/>
</dbReference>
<dbReference type="Proteomes" id="UP000032046">
    <property type="component" value="Unassembled WGS sequence"/>
</dbReference>
<dbReference type="EMBL" id="JXQK01000087">
    <property type="protein sequence ID" value="KIP60208.1"/>
    <property type="molecule type" value="Genomic_DNA"/>
</dbReference>
<dbReference type="STRING" id="1602171.ST44_11790"/>
<gene>
    <name evidence="2" type="ORF">ST44_11790</name>
</gene>
<name>A0A0D0I332_9BACT</name>
<dbReference type="OrthoDB" id="1091676at2"/>
<keyword evidence="2" id="KW-0067">ATP-binding</keyword>
<sequence>MNKRLTHNLTSAYIEAANRLNSKRSRKRIVAYVESYDDVFFWRTVLSRYENSTRYFEVMLPSHTTLERGKKSVLMNELGDRLGECMIACVDADYDYLMNGATPTSRAVISNPYVLHTYAYAIESYQCFAPSLHNVCVMVTLNDHSIFDFEDYMRQLSEAIFPLFVWSIWHYRRSIYGQFTITDLNRIVELGGFSIHNPQYSIDNMRRKVHNKVRQLQQRHPEAKESYLALKSELIRMGVTPQTTYMYIQGHHLFNKIVLPILGRVCNILVQEREGEIRRQAVHDTQRRNELSCYTNSIQDITQMLKKNMGYMDSEPFRRILADVERILGGAHNEENVQKQAL</sequence>
<dbReference type="GO" id="GO:0005524">
    <property type="term" value="F:ATP binding"/>
    <property type="evidence" value="ECO:0007669"/>
    <property type="project" value="UniProtKB-KW"/>
</dbReference>
<dbReference type="InterPro" id="IPR029492">
    <property type="entry name" value="DUF4435"/>
</dbReference>
<proteinExistence type="predicted"/>
<evidence type="ECO:0000313" key="2">
    <source>
        <dbReference type="EMBL" id="KIP60208.1"/>
    </source>
</evidence>
<keyword evidence="2" id="KW-0547">Nucleotide-binding</keyword>
<comment type="caution">
    <text evidence="2">The sequence shown here is derived from an EMBL/GenBank/DDBJ whole genome shotgun (WGS) entry which is preliminary data.</text>
</comment>
<dbReference type="AlphaFoldDB" id="A0A0D0I332"/>
<dbReference type="Pfam" id="PF14491">
    <property type="entry name" value="DUF4435"/>
    <property type="match status" value="1"/>
</dbReference>
<evidence type="ECO:0000313" key="3">
    <source>
        <dbReference type="Proteomes" id="UP000032046"/>
    </source>
</evidence>
<dbReference type="GeneID" id="93485168"/>
<reference evidence="2 3" key="1">
    <citation type="submission" date="2015-01" db="EMBL/GenBank/DDBJ databases">
        <title>Comparative genomics of non-oral Prevotella species.</title>
        <authorList>
            <person name="Accetto T."/>
            <person name="Nograsek B."/>
            <person name="Avgustin G."/>
        </authorList>
    </citation>
    <scope>NUCLEOTIDE SEQUENCE [LARGE SCALE GENOMIC DNA]</scope>
    <source>
        <strain evidence="2 3">P5-119</strain>
    </source>
</reference>